<keyword evidence="1 8" id="KW-0121">Carboxypeptidase</keyword>
<name>A0A1H9APP9_9HYPH</name>
<keyword evidence="9" id="KW-1185">Reference proteome</keyword>
<dbReference type="OrthoDB" id="9770107at2"/>
<dbReference type="RefSeq" id="WP_143061857.1">
    <property type="nucleotide sequence ID" value="NZ_FOFG01000001.1"/>
</dbReference>
<dbReference type="EMBL" id="FOFG01000001">
    <property type="protein sequence ID" value="SEP78734.1"/>
    <property type="molecule type" value="Genomic_DNA"/>
</dbReference>
<evidence type="ECO:0000256" key="6">
    <source>
        <dbReference type="SAM" id="MobiDB-lite"/>
    </source>
</evidence>
<dbReference type="GO" id="GO:0006508">
    <property type="term" value="P:proteolysis"/>
    <property type="evidence" value="ECO:0007669"/>
    <property type="project" value="UniProtKB-KW"/>
</dbReference>
<dbReference type="PROSITE" id="PS00131">
    <property type="entry name" value="CARBOXYPEPT_SER_SER"/>
    <property type="match status" value="1"/>
</dbReference>
<gene>
    <name evidence="8" type="ORF">SAMN05216548_101489</name>
</gene>
<dbReference type="Gene3D" id="3.40.50.1820">
    <property type="entry name" value="alpha/beta hydrolase"/>
    <property type="match status" value="1"/>
</dbReference>
<dbReference type="InterPro" id="IPR029058">
    <property type="entry name" value="AB_hydrolase_fold"/>
</dbReference>
<dbReference type="InterPro" id="IPR001563">
    <property type="entry name" value="Peptidase_S10"/>
</dbReference>
<evidence type="ECO:0000256" key="1">
    <source>
        <dbReference type="ARBA" id="ARBA00022645"/>
    </source>
</evidence>
<keyword evidence="5" id="KW-0325">Glycoprotein</keyword>
<dbReference type="Pfam" id="PF00450">
    <property type="entry name" value="Peptidase_S10"/>
    <property type="match status" value="1"/>
</dbReference>
<sequence>MVLRKFGLSLAAALALSVAAITPACVLAAEQGEQQGRQGGRQGGHQQEGPGILSLLPEASTTQHSIALPTGSLSYTAKAGTLPLRDGSGETKAQIFYIAYTADADAKPVAAATGGGANGPAPAQPAARAATRPITFVFNGGPGAASAYLNLGAIGPRRLVFAANGEIAPPPSKLEDNPDTWLVMTDLVFIDPVGTGYSRGADPEDEKNFWGVKQDADAMAAFIRLYLAQSGRMTSPVFLAGESYGGFRAALLADRLQGDSGIAPSGVVMISPALEFSFLDSDPLRPLSTAMYLPAMAATNLEKQGVHGREALAARMGDIERFALGDYLVGLVAGYRMSDDMDRRVADLIGLPLDVVQRQFGRVSPSVFVKEFDRKDGRVLSRYDGTVSGPDDDPADPHPRAPDAILDRSVPAWTSAFVGYVRDELGYRTDISFRLLNREIAGKWDYGTSEHDQGYAGVMDNLQRARALNPAMRVMIAQGYTDLVTPYLTTRYLIDHVPPVAGAAPVELKLYEGGHMLYTRPDSRRALSEDAAALYRDALGAPAAP</sequence>
<feature type="signal peptide" evidence="7">
    <location>
        <begin position="1"/>
        <end position="28"/>
    </location>
</feature>
<keyword evidence="3 7" id="KW-0732">Signal</keyword>
<proteinExistence type="predicted"/>
<dbReference type="PANTHER" id="PTHR11802">
    <property type="entry name" value="SERINE PROTEASE FAMILY S10 SERINE CARBOXYPEPTIDASE"/>
    <property type="match status" value="1"/>
</dbReference>
<evidence type="ECO:0000256" key="4">
    <source>
        <dbReference type="ARBA" id="ARBA00022801"/>
    </source>
</evidence>
<keyword evidence="4" id="KW-0378">Hydrolase</keyword>
<evidence type="ECO:0000256" key="2">
    <source>
        <dbReference type="ARBA" id="ARBA00022670"/>
    </source>
</evidence>
<organism evidence="8 9">
    <name type="scientific">Faunimonas pinastri</name>
    <dbReference type="NCBI Taxonomy" id="1855383"/>
    <lineage>
        <taxon>Bacteria</taxon>
        <taxon>Pseudomonadati</taxon>
        <taxon>Pseudomonadota</taxon>
        <taxon>Alphaproteobacteria</taxon>
        <taxon>Hyphomicrobiales</taxon>
        <taxon>Afifellaceae</taxon>
        <taxon>Faunimonas</taxon>
    </lineage>
</organism>
<reference evidence="8 9" key="1">
    <citation type="submission" date="2016-10" db="EMBL/GenBank/DDBJ databases">
        <authorList>
            <person name="de Groot N.N."/>
        </authorList>
    </citation>
    <scope>NUCLEOTIDE SEQUENCE [LARGE SCALE GENOMIC DNA]</scope>
    <source>
        <strain evidence="8 9">A52C2</strain>
    </source>
</reference>
<evidence type="ECO:0000256" key="5">
    <source>
        <dbReference type="ARBA" id="ARBA00023180"/>
    </source>
</evidence>
<evidence type="ECO:0000313" key="8">
    <source>
        <dbReference type="EMBL" id="SEP78734.1"/>
    </source>
</evidence>
<dbReference type="SUPFAM" id="SSF53474">
    <property type="entry name" value="alpha/beta-Hydrolases"/>
    <property type="match status" value="1"/>
</dbReference>
<evidence type="ECO:0000256" key="7">
    <source>
        <dbReference type="SAM" id="SignalP"/>
    </source>
</evidence>
<evidence type="ECO:0000313" key="9">
    <source>
        <dbReference type="Proteomes" id="UP000199647"/>
    </source>
</evidence>
<evidence type="ECO:0000256" key="3">
    <source>
        <dbReference type="ARBA" id="ARBA00022729"/>
    </source>
</evidence>
<protein>
    <submittedName>
        <fullName evidence="8">Carboxypeptidase C (Cathepsin A)</fullName>
    </submittedName>
</protein>
<accession>A0A1H9APP9</accession>
<dbReference type="GO" id="GO:0004185">
    <property type="term" value="F:serine-type carboxypeptidase activity"/>
    <property type="evidence" value="ECO:0007669"/>
    <property type="project" value="InterPro"/>
</dbReference>
<dbReference type="Proteomes" id="UP000199647">
    <property type="component" value="Unassembled WGS sequence"/>
</dbReference>
<keyword evidence="2" id="KW-0645">Protease</keyword>
<dbReference type="InterPro" id="IPR018202">
    <property type="entry name" value="Ser_caboxypep_ser_AS"/>
</dbReference>
<feature type="chain" id="PRO_5011680511" evidence="7">
    <location>
        <begin position="29"/>
        <end position="545"/>
    </location>
</feature>
<dbReference type="STRING" id="1855383.SAMN05216548_101489"/>
<dbReference type="PANTHER" id="PTHR11802:SF3">
    <property type="entry name" value="RETINOID-INDUCIBLE SERINE CARBOXYPEPTIDASE"/>
    <property type="match status" value="1"/>
</dbReference>
<feature type="region of interest" description="Disordered" evidence="6">
    <location>
        <begin position="381"/>
        <end position="403"/>
    </location>
</feature>
<dbReference type="AlphaFoldDB" id="A0A1H9APP9"/>